<sequence>MTKTNGQNAARKLVRLRRRNRWADKGWKRAHTFSAKKANPFGGSRTPRVLCWRRSVSVPSSLTPPFVSVCVCS</sequence>
<comment type="caution">
    <text evidence="1">The sequence shown here is derived from an EMBL/GenBank/DDBJ whole genome shotgun (WGS) entry which is preliminary data.</text>
</comment>
<evidence type="ECO:0000313" key="2">
    <source>
        <dbReference type="EMBL" id="GET88365.1"/>
    </source>
</evidence>
<evidence type="ECO:0000313" key="1">
    <source>
        <dbReference type="EMBL" id="GET88362.1"/>
    </source>
</evidence>
<dbReference type="EMBL" id="BLBS01000026">
    <property type="protein sequence ID" value="GET88365.1"/>
    <property type="molecule type" value="Genomic_DNA"/>
</dbReference>
<reference evidence="1 3" key="1">
    <citation type="submission" date="2019-11" db="EMBL/GenBank/DDBJ databases">
        <title>Leishmania tarentolae CDS.</title>
        <authorList>
            <person name="Goto Y."/>
            <person name="Yamagishi J."/>
        </authorList>
    </citation>
    <scope>NUCLEOTIDE SEQUENCE [LARGE SCALE GENOMIC DNA]</scope>
    <source>
        <strain evidence="1 3">Parrot Tar II</strain>
    </source>
</reference>
<organism evidence="1 3">
    <name type="scientific">Leishmania tarentolae</name>
    <name type="common">Sauroleishmania tarentolae</name>
    <dbReference type="NCBI Taxonomy" id="5689"/>
    <lineage>
        <taxon>Eukaryota</taxon>
        <taxon>Discoba</taxon>
        <taxon>Euglenozoa</taxon>
        <taxon>Kinetoplastea</taxon>
        <taxon>Metakinetoplastina</taxon>
        <taxon>Trypanosomatida</taxon>
        <taxon>Trypanosomatidae</taxon>
        <taxon>Leishmaniinae</taxon>
        <taxon>Leishmania</taxon>
        <taxon>lizard Leishmania</taxon>
    </lineage>
</organism>
<dbReference type="EMBL" id="BLBS01000026">
    <property type="protein sequence ID" value="GET88362.1"/>
    <property type="molecule type" value="Genomic_DNA"/>
</dbReference>
<keyword evidence="3" id="KW-1185">Reference proteome</keyword>
<name>A0A640KFX6_LEITA</name>
<accession>A0A640KFX6</accession>
<dbReference type="OrthoDB" id="238830at2759"/>
<dbReference type="AlphaFoldDB" id="A0A640KFX6"/>
<gene>
    <name evidence="1" type="ORF">LtaPh_2112400</name>
    <name evidence="2" type="ORF">LtaPh_2112461</name>
</gene>
<keyword evidence="1" id="KW-0687">Ribonucleoprotein</keyword>
<evidence type="ECO:0000313" key="3">
    <source>
        <dbReference type="Proteomes" id="UP000419144"/>
    </source>
</evidence>
<dbReference type="VEuPathDB" id="TriTrypDB:LtaPh_2112400"/>
<dbReference type="GO" id="GO:0005840">
    <property type="term" value="C:ribosome"/>
    <property type="evidence" value="ECO:0007669"/>
    <property type="project" value="UniProtKB-KW"/>
</dbReference>
<dbReference type="Proteomes" id="UP000419144">
    <property type="component" value="Unassembled WGS sequence"/>
</dbReference>
<dbReference type="VEuPathDB" id="TriTrypDB:LtaPh_2112461"/>
<proteinExistence type="predicted"/>
<keyword evidence="1" id="KW-0689">Ribosomal protein</keyword>
<protein>
    <submittedName>
        <fullName evidence="1">40S ribosomal protein S23, putative</fullName>
    </submittedName>
</protein>